<reference evidence="1 2" key="1">
    <citation type="submission" date="2024-09" db="EMBL/GenBank/DDBJ databases">
        <title>Novel species of the genus Pelomonas and Roseateles isolated from streams.</title>
        <authorList>
            <person name="Lu H."/>
        </authorList>
    </citation>
    <scope>NUCLEOTIDE SEQUENCE [LARGE SCALE GENOMIC DNA]</scope>
    <source>
        <strain evidence="1 2">BYS96W</strain>
    </source>
</reference>
<organism evidence="1 2">
    <name type="scientific">Pelomonas nitida</name>
    <dbReference type="NCBI Taxonomy" id="3299027"/>
    <lineage>
        <taxon>Bacteria</taxon>
        <taxon>Pseudomonadati</taxon>
        <taxon>Pseudomonadota</taxon>
        <taxon>Betaproteobacteria</taxon>
        <taxon>Burkholderiales</taxon>
        <taxon>Sphaerotilaceae</taxon>
        <taxon>Roseateles</taxon>
    </lineage>
</organism>
<proteinExistence type="predicted"/>
<name>A0ABW7FZT1_9BURK</name>
<evidence type="ECO:0000313" key="2">
    <source>
        <dbReference type="Proteomes" id="UP001606305"/>
    </source>
</evidence>
<keyword evidence="2" id="KW-1185">Reference proteome</keyword>
<protein>
    <submittedName>
        <fullName evidence="1">Uncharacterized protein</fullName>
    </submittedName>
</protein>
<dbReference type="Proteomes" id="UP001606305">
    <property type="component" value="Unassembled WGS sequence"/>
</dbReference>
<accession>A0ABW7FZT1</accession>
<sequence length="124" mass="13855">MGLLASFSEFLEDSFGVLRRLSARLEVVEQNEQLCVIQGDRRRVVLNLERRIADVGSAGRLPFAQFGSVEVEYFHDEDRGTFWRVSLITRLRGRLEVGSSTIDVDASIAAATLARHLGCPVKSF</sequence>
<dbReference type="RefSeq" id="WP_394485722.1">
    <property type="nucleotide sequence ID" value="NZ_JBIGIA010000001.1"/>
</dbReference>
<evidence type="ECO:0000313" key="1">
    <source>
        <dbReference type="EMBL" id="MFG6455217.1"/>
    </source>
</evidence>
<gene>
    <name evidence="1" type="ORF">ACG00X_00055</name>
</gene>
<dbReference type="EMBL" id="JBIGIA010000001">
    <property type="protein sequence ID" value="MFG6455217.1"/>
    <property type="molecule type" value="Genomic_DNA"/>
</dbReference>
<comment type="caution">
    <text evidence="1">The sequence shown here is derived from an EMBL/GenBank/DDBJ whole genome shotgun (WGS) entry which is preliminary data.</text>
</comment>